<keyword evidence="3" id="KW-1185">Reference proteome</keyword>
<dbReference type="SUPFAM" id="SSF53927">
    <property type="entry name" value="Cytidine deaminase-like"/>
    <property type="match status" value="1"/>
</dbReference>
<dbReference type="GO" id="GO:0003824">
    <property type="term" value="F:catalytic activity"/>
    <property type="evidence" value="ECO:0007669"/>
    <property type="project" value="InterPro"/>
</dbReference>
<reference evidence="2" key="1">
    <citation type="submission" date="2022-04" db="EMBL/GenBank/DDBJ databases">
        <title>Corynebacterium kalidii LD5P10.</title>
        <authorList>
            <person name="Sun J.Q."/>
        </authorList>
    </citation>
    <scope>NUCLEOTIDE SEQUENCE</scope>
    <source>
        <strain evidence="2">LD5P10</strain>
    </source>
</reference>
<evidence type="ECO:0000313" key="2">
    <source>
        <dbReference type="EMBL" id="MCJ7858221.1"/>
    </source>
</evidence>
<dbReference type="EMBL" id="JALIEA010000011">
    <property type="protein sequence ID" value="MCJ7858221.1"/>
    <property type="molecule type" value="Genomic_DNA"/>
</dbReference>
<comment type="caution">
    <text evidence="2">The sequence shown here is derived from an EMBL/GenBank/DDBJ whole genome shotgun (WGS) entry which is preliminary data.</text>
</comment>
<dbReference type="InterPro" id="IPR002125">
    <property type="entry name" value="CMP_dCMP_dom"/>
</dbReference>
<dbReference type="CDD" id="cd01285">
    <property type="entry name" value="nucleoside_deaminase"/>
    <property type="match status" value="1"/>
</dbReference>
<proteinExistence type="predicted"/>
<accession>A0A9X2AYM8</accession>
<organism evidence="2 3">
    <name type="scientific">Corynebacterium kalidii</name>
    <dbReference type="NCBI Taxonomy" id="2931982"/>
    <lineage>
        <taxon>Bacteria</taxon>
        <taxon>Bacillati</taxon>
        <taxon>Actinomycetota</taxon>
        <taxon>Actinomycetes</taxon>
        <taxon>Mycobacteriales</taxon>
        <taxon>Corynebacteriaceae</taxon>
        <taxon>Corynebacterium</taxon>
    </lineage>
</organism>
<dbReference type="AlphaFoldDB" id="A0A9X2AYM8"/>
<dbReference type="Proteomes" id="UP001139207">
    <property type="component" value="Unassembled WGS sequence"/>
</dbReference>
<feature type="domain" description="CMP/dCMP-type deaminase" evidence="1">
    <location>
        <begin position="6"/>
        <end position="139"/>
    </location>
</feature>
<sequence>MTRGTTGDTALMVSAVEHAITHVRHGGLPFVGVVADGSGRLSCFGTNDVRDTGDPTAHAEIVAMRDVLARRGAGGLRGMHLFATGEPCGLCFRFAVDHGVAAIYVAVDRDRVAGYGFDYRASYRHFGVDDDLRARLLRPLSVPRDGEPFTHYLTLNTINTINNEGTSS</sequence>
<dbReference type="Gene3D" id="3.40.140.10">
    <property type="entry name" value="Cytidine Deaminase, domain 2"/>
    <property type="match status" value="1"/>
</dbReference>
<name>A0A9X2AYM8_9CORY</name>
<dbReference type="PROSITE" id="PS51747">
    <property type="entry name" value="CYT_DCMP_DEAMINASES_2"/>
    <property type="match status" value="1"/>
</dbReference>
<gene>
    <name evidence="2" type="ORF">MUN33_05740</name>
</gene>
<evidence type="ECO:0000259" key="1">
    <source>
        <dbReference type="PROSITE" id="PS51747"/>
    </source>
</evidence>
<evidence type="ECO:0000313" key="3">
    <source>
        <dbReference type="Proteomes" id="UP001139207"/>
    </source>
</evidence>
<dbReference type="RefSeq" id="WP_244803920.1">
    <property type="nucleotide sequence ID" value="NZ_JALIEA010000011.1"/>
</dbReference>
<dbReference type="InterPro" id="IPR016193">
    <property type="entry name" value="Cytidine_deaminase-like"/>
</dbReference>
<protein>
    <submittedName>
        <fullName evidence="2">Nucleoside deaminase</fullName>
    </submittedName>
</protein>
<dbReference type="Pfam" id="PF00383">
    <property type="entry name" value="dCMP_cyt_deam_1"/>
    <property type="match status" value="1"/>
</dbReference>